<comment type="similarity">
    <text evidence="1">Belongs to the ROK (NagC/XylR) family.</text>
</comment>
<reference evidence="3" key="1">
    <citation type="journal article" date="2019" name="Int. J. Syst. Evol. Microbiol.">
        <title>The Global Catalogue of Microorganisms (GCM) 10K type strain sequencing project: providing services to taxonomists for standard genome sequencing and annotation.</title>
        <authorList>
            <consortium name="The Broad Institute Genomics Platform"/>
            <consortium name="The Broad Institute Genome Sequencing Center for Infectious Disease"/>
            <person name="Wu L."/>
            <person name="Ma J."/>
        </authorList>
    </citation>
    <scope>NUCLEOTIDE SEQUENCE [LARGE SCALE GENOMIC DNA]</scope>
    <source>
        <strain evidence="3">CGMCC 1.16455</strain>
    </source>
</reference>
<dbReference type="CDD" id="cd23763">
    <property type="entry name" value="ASKHA_ATPase_ROK"/>
    <property type="match status" value="1"/>
</dbReference>
<dbReference type="SUPFAM" id="SSF46785">
    <property type="entry name" value="Winged helix' DNA-binding domain"/>
    <property type="match status" value="1"/>
</dbReference>
<dbReference type="EMBL" id="JBHSLN010000022">
    <property type="protein sequence ID" value="MFC5297578.1"/>
    <property type="molecule type" value="Genomic_DNA"/>
</dbReference>
<dbReference type="InterPro" id="IPR036388">
    <property type="entry name" value="WH-like_DNA-bd_sf"/>
</dbReference>
<name>A0ABW0FEF7_9MICO</name>
<dbReference type="RefSeq" id="WP_343922132.1">
    <property type="nucleotide sequence ID" value="NZ_BAAAIR010000006.1"/>
</dbReference>
<accession>A0ABW0FEF7</accession>
<dbReference type="GeneID" id="303295897"/>
<evidence type="ECO:0000313" key="2">
    <source>
        <dbReference type="EMBL" id="MFC5297578.1"/>
    </source>
</evidence>
<gene>
    <name evidence="2" type="ORF">ACFPK8_08645</name>
</gene>
<organism evidence="2 3">
    <name type="scientific">Brachybacterium tyrofermentans</name>
    <dbReference type="NCBI Taxonomy" id="47848"/>
    <lineage>
        <taxon>Bacteria</taxon>
        <taxon>Bacillati</taxon>
        <taxon>Actinomycetota</taxon>
        <taxon>Actinomycetes</taxon>
        <taxon>Micrococcales</taxon>
        <taxon>Dermabacteraceae</taxon>
        <taxon>Brachybacterium</taxon>
    </lineage>
</organism>
<dbReference type="PANTHER" id="PTHR18964">
    <property type="entry name" value="ROK (REPRESSOR, ORF, KINASE) FAMILY"/>
    <property type="match status" value="1"/>
</dbReference>
<keyword evidence="3" id="KW-1185">Reference proteome</keyword>
<comment type="caution">
    <text evidence="2">The sequence shown here is derived from an EMBL/GenBank/DDBJ whole genome shotgun (WGS) entry which is preliminary data.</text>
</comment>
<dbReference type="InterPro" id="IPR036390">
    <property type="entry name" value="WH_DNA-bd_sf"/>
</dbReference>
<dbReference type="Gene3D" id="1.10.10.10">
    <property type="entry name" value="Winged helix-like DNA-binding domain superfamily/Winged helix DNA-binding domain"/>
    <property type="match status" value="1"/>
</dbReference>
<evidence type="ECO:0000313" key="3">
    <source>
        <dbReference type="Proteomes" id="UP001595937"/>
    </source>
</evidence>
<protein>
    <submittedName>
        <fullName evidence="2">ROK family protein</fullName>
    </submittedName>
</protein>
<proteinExistence type="inferred from homology"/>
<dbReference type="InterPro" id="IPR043129">
    <property type="entry name" value="ATPase_NBD"/>
</dbReference>
<dbReference type="PANTHER" id="PTHR18964:SF149">
    <property type="entry name" value="BIFUNCTIONAL UDP-N-ACETYLGLUCOSAMINE 2-EPIMERASE_N-ACETYLMANNOSAMINE KINASE"/>
    <property type="match status" value="1"/>
</dbReference>
<dbReference type="Gene3D" id="3.30.420.40">
    <property type="match status" value="2"/>
</dbReference>
<dbReference type="Proteomes" id="UP001595937">
    <property type="component" value="Unassembled WGS sequence"/>
</dbReference>
<dbReference type="SUPFAM" id="SSF53067">
    <property type="entry name" value="Actin-like ATPase domain"/>
    <property type="match status" value="1"/>
</dbReference>
<dbReference type="Pfam" id="PF00480">
    <property type="entry name" value="ROK"/>
    <property type="match status" value="1"/>
</dbReference>
<sequence length="396" mass="41858">MNVSTSVLRRLNIEALLRHAFTSGTFTAAEAMEATSLTRATVLGLCDELTAAGWIEEVEDSRTAGLSRRGRPARRHRLRSGAGLVIGVDAGRSGYRAMAADLRGTVLATGRRELDPDVVDRELRISTVQDLVREVREASASAAPLLVTVIGIPAPVDTHGRSPIDVGTFWRLMNSGFPEHLDGRVVVENDANLSALAEHGQHLEANMAALLVGERVGAGLIVDGRLLHGALGGAGEMRFLETVLQDDIGAEGVGSLARRWTLESLAAGRESPLLAALPAESLTAVDVFAAAQAGDALARDVLDRIGERIARIAAILVSLLGIERIVLAGAVASSLEPVLVRAREVLPDIAYAPFPELVASGLGRDAVVRGAIEHALTRLREDPLELLESLEPSASP</sequence>
<evidence type="ECO:0000256" key="1">
    <source>
        <dbReference type="ARBA" id="ARBA00006479"/>
    </source>
</evidence>
<dbReference type="InterPro" id="IPR000600">
    <property type="entry name" value="ROK"/>
</dbReference>